<proteinExistence type="predicted"/>
<sequence length="556" mass="60719">MRRPATTALLGGVLSVLLLAPLTAVPAAADPDPGPGSVPGSVPDSVPVLPDVVLGERPPLPEETLEEVQELFADGVGGPAADPGETEPGPPVADERDVTLALRDLLAARGDLSRQDRATADAYLARPTDGNGSPFGVRYRVREAAPTCNADVCVHRVDSTADAATPRFARRVLTSVAGVHDTYVAAGYRAPRRDGRARNDGGNAKTDIYLADIGDKAIYGYCTSDPEGPYDGGSARFSTWAYCVLDNDYVRQQYPRNTPQQNLDVTVAHEYFHAVQFAYDLFEDPWLMEGTATWVEDETFDGVDDNVSYLRYGPMGRPARPMDLDRGGQEVYGAWSFWRFLTERFPAKQGGLPTLARDVWEEADFLNPDETYSLAALQRVLKARGTSVRAQFADYVAANRFSRQRYEEGNANAYPRSPVADQRELTLRRTAYSSTRRLGHLTGSTVRLEPGGGLKSNRWVLRVKADLAAPRRGSELRISVVAPDGTAKTSRVALDRNGKASVRTPFSTRRVQAVEVHLVNASTRIRDCFSLGSVSCQGYARDDRQPAVLRATARAR</sequence>
<dbReference type="EMBL" id="CP075371">
    <property type="protein sequence ID" value="QVT81521.1"/>
    <property type="molecule type" value="Genomic_DNA"/>
</dbReference>
<dbReference type="Proteomes" id="UP000679307">
    <property type="component" value="Chromosome"/>
</dbReference>
<feature type="compositionally biased region" description="Low complexity" evidence="1">
    <location>
        <begin position="38"/>
        <end position="49"/>
    </location>
</feature>
<accession>A0ABX8EMC1</accession>
<feature type="signal peptide" evidence="2">
    <location>
        <begin position="1"/>
        <end position="29"/>
    </location>
</feature>
<feature type="region of interest" description="Disordered" evidence="1">
    <location>
        <begin position="74"/>
        <end position="93"/>
    </location>
</feature>
<protein>
    <recommendedName>
        <fullName evidence="5">Neutral metalloproteinase</fullName>
    </recommendedName>
</protein>
<evidence type="ECO:0008006" key="5">
    <source>
        <dbReference type="Google" id="ProtNLM"/>
    </source>
</evidence>
<feature type="region of interest" description="Disordered" evidence="1">
    <location>
        <begin position="30"/>
        <end position="49"/>
    </location>
</feature>
<gene>
    <name evidence="3" type="ORF">ENKNEFLB_03931</name>
</gene>
<name>A0ABX8EMC1_9ACTN</name>
<reference evidence="3 4" key="1">
    <citation type="submission" date="2021-05" db="EMBL/GenBank/DDBJ databases">
        <title>Complete genome of Nocardioides aquaticus KCTC 9944T isolated from meromictic and hypersaline Ekho Lake, Antarctica.</title>
        <authorList>
            <person name="Hwang K."/>
            <person name="Kim K.M."/>
            <person name="Choe H."/>
        </authorList>
    </citation>
    <scope>NUCLEOTIDE SEQUENCE [LARGE SCALE GENOMIC DNA]</scope>
    <source>
        <strain evidence="3 4">KCTC 9944</strain>
    </source>
</reference>
<dbReference type="RefSeq" id="WP_214056891.1">
    <property type="nucleotide sequence ID" value="NZ_BAAAHS010000103.1"/>
</dbReference>
<dbReference type="NCBIfam" id="NF045524">
    <property type="entry name" value="MXAN_6640_HExxH"/>
    <property type="match status" value="1"/>
</dbReference>
<evidence type="ECO:0000313" key="3">
    <source>
        <dbReference type="EMBL" id="QVT81521.1"/>
    </source>
</evidence>
<evidence type="ECO:0000313" key="4">
    <source>
        <dbReference type="Proteomes" id="UP000679307"/>
    </source>
</evidence>
<keyword evidence="4" id="KW-1185">Reference proteome</keyword>
<feature type="compositionally biased region" description="Low complexity" evidence="1">
    <location>
        <begin position="74"/>
        <end position="83"/>
    </location>
</feature>
<feature type="chain" id="PRO_5047546078" description="Neutral metalloproteinase" evidence="2">
    <location>
        <begin position="30"/>
        <end position="556"/>
    </location>
</feature>
<evidence type="ECO:0000256" key="2">
    <source>
        <dbReference type="SAM" id="SignalP"/>
    </source>
</evidence>
<keyword evidence="2" id="KW-0732">Signal</keyword>
<organism evidence="3 4">
    <name type="scientific">Nocardioides aquaticus</name>
    <dbReference type="NCBI Taxonomy" id="160826"/>
    <lineage>
        <taxon>Bacteria</taxon>
        <taxon>Bacillati</taxon>
        <taxon>Actinomycetota</taxon>
        <taxon>Actinomycetes</taxon>
        <taxon>Propionibacteriales</taxon>
        <taxon>Nocardioidaceae</taxon>
        <taxon>Nocardioides</taxon>
    </lineage>
</organism>
<evidence type="ECO:0000256" key="1">
    <source>
        <dbReference type="SAM" id="MobiDB-lite"/>
    </source>
</evidence>